<keyword evidence="13" id="KW-1185">Reference proteome</keyword>
<keyword evidence="2" id="KW-0963">Cytoplasm</keyword>
<dbReference type="GO" id="GO:0003677">
    <property type="term" value="F:DNA binding"/>
    <property type="evidence" value="ECO:0007669"/>
    <property type="project" value="UniProtKB-KW"/>
</dbReference>
<dbReference type="InterPro" id="IPR002912">
    <property type="entry name" value="ACT_dom"/>
</dbReference>
<organism evidence="12 13">
    <name type="scientific">Catenovulum agarivorans DS-2</name>
    <dbReference type="NCBI Taxonomy" id="1328313"/>
    <lineage>
        <taxon>Bacteria</taxon>
        <taxon>Pseudomonadati</taxon>
        <taxon>Pseudomonadota</taxon>
        <taxon>Gammaproteobacteria</taxon>
        <taxon>Alteromonadales</taxon>
        <taxon>Alteromonadaceae</taxon>
        <taxon>Catenovulum</taxon>
    </lineage>
</organism>
<dbReference type="CDD" id="cd04877">
    <property type="entry name" value="ACT_TyrR"/>
    <property type="match status" value="1"/>
</dbReference>
<comment type="caution">
    <text evidence="12">The sequence shown here is derived from an EMBL/GenBank/DDBJ whole genome shotgun (WGS) entry which is preliminary data.</text>
</comment>
<dbReference type="Pfam" id="PF25601">
    <property type="entry name" value="AAA_lid_14"/>
    <property type="match status" value="1"/>
</dbReference>
<dbReference type="GO" id="GO:0005524">
    <property type="term" value="F:ATP binding"/>
    <property type="evidence" value="ECO:0007669"/>
    <property type="project" value="UniProtKB-KW"/>
</dbReference>
<sequence length="493" mass="56119">MRLEIRCENRLGITQDVLEILVRHQIDLQGIEVHPQKIFVHFPNIEFAEFQHLMPEIRRVDGVFDVVKVDYMPLEIQSAEYDRQLDTSCEKWLSVDTNGALIRMSVSAKGYFTRIVKQELADVSTWIKGFNLNRWLDKQPSEGLLAVAEVAEQTFQLELQPLWLNNYKGSREFSGAVVRFIESHSQYPNEHKAHAINNSIVQNSAVMRKVVRECKKLAVTTQSVLLIGEMGTGKQLIVELMHALGPFNTRPLTVIDLNNSNVFQQLDKVNLQLCGGLYLKHLDSLQPDKQAELLQWLTDHLDDLPQVKLYASTKYSLNSAVQLGTFSEPLLYRLAGCKLMVPSLRQRPEDIAELTQLFVQNICAELGTAPIDISQDAIKFLQAYSWPANANQLYNALYQAVVLSGRQPLLVSHIRVDDDKQQDDDLLSVQDYLDNGLDEAVKQFESTLLRKLYPYYPSTRQLANKLGLSHTAIANKLREYGINKTTVKVARRS</sequence>
<dbReference type="InterPro" id="IPR027417">
    <property type="entry name" value="P-loop_NTPase"/>
</dbReference>
<dbReference type="Gene3D" id="1.10.10.60">
    <property type="entry name" value="Homeodomain-like"/>
    <property type="match status" value="1"/>
</dbReference>
<evidence type="ECO:0000256" key="3">
    <source>
        <dbReference type="ARBA" id="ARBA00022491"/>
    </source>
</evidence>
<dbReference type="OrthoDB" id="9804019at2"/>
<dbReference type="InterPro" id="IPR030828">
    <property type="entry name" value="HTH_TyrR"/>
</dbReference>
<evidence type="ECO:0000256" key="5">
    <source>
        <dbReference type="ARBA" id="ARBA00022840"/>
    </source>
</evidence>
<evidence type="ECO:0000259" key="10">
    <source>
        <dbReference type="PROSITE" id="PS50045"/>
    </source>
</evidence>
<evidence type="ECO:0000256" key="2">
    <source>
        <dbReference type="ARBA" id="ARBA00022490"/>
    </source>
</evidence>
<reference evidence="12 13" key="1">
    <citation type="journal article" date="2014" name="Genome Announc.">
        <title>Draft Genome Sequence of the Agar-Degrading Bacterium Catenovulum sp. Strain DS-2, Isolated from Intestines of Haliotis diversicolor.</title>
        <authorList>
            <person name="Shan D."/>
            <person name="Li X."/>
            <person name="Gu Z."/>
            <person name="Wei G."/>
            <person name="Gao Z."/>
            <person name="Shao Z."/>
        </authorList>
    </citation>
    <scope>NUCLEOTIDE SEQUENCE [LARGE SCALE GENOMIC DNA]</scope>
    <source>
        <strain evidence="12 13">DS-2</strain>
    </source>
</reference>
<feature type="domain" description="Sigma-54 factor interaction" evidence="10">
    <location>
        <begin position="200"/>
        <end position="402"/>
    </location>
</feature>
<evidence type="ECO:0000256" key="8">
    <source>
        <dbReference type="ARBA" id="ARBA00023159"/>
    </source>
</evidence>
<dbReference type="InterPro" id="IPR045865">
    <property type="entry name" value="ACT-like_dom_sf"/>
</dbReference>
<dbReference type="Pfam" id="PF14532">
    <property type="entry name" value="Sigma54_activ_2"/>
    <property type="match status" value="1"/>
</dbReference>
<name>W7QUI6_9ALTE</name>
<dbReference type="STRING" id="1328313.DS2_14399"/>
<dbReference type="Proteomes" id="UP000019276">
    <property type="component" value="Unassembled WGS sequence"/>
</dbReference>
<dbReference type="PATRIC" id="fig|1328313.3.peg.2935"/>
<feature type="domain" description="ACT" evidence="11">
    <location>
        <begin position="2"/>
        <end position="72"/>
    </location>
</feature>
<dbReference type="Gene3D" id="3.30.70.260">
    <property type="match status" value="1"/>
</dbReference>
<dbReference type="InterPro" id="IPR058031">
    <property type="entry name" value="AAA_lid_NorR"/>
</dbReference>
<dbReference type="SUPFAM" id="SSF46689">
    <property type="entry name" value="Homeodomain-like"/>
    <property type="match status" value="1"/>
</dbReference>
<keyword evidence="4" id="KW-0547">Nucleotide-binding</keyword>
<protein>
    <submittedName>
        <fullName evidence="12">Transcriptional regulatory protein tyrR</fullName>
    </submittedName>
</protein>
<dbReference type="AlphaFoldDB" id="W7QUI6"/>
<comment type="subcellular location">
    <subcellularLocation>
        <location evidence="1">Cytoplasm</location>
    </subcellularLocation>
</comment>
<evidence type="ECO:0000256" key="6">
    <source>
        <dbReference type="ARBA" id="ARBA00023015"/>
    </source>
</evidence>
<dbReference type="GO" id="GO:0006355">
    <property type="term" value="P:regulation of DNA-templated transcription"/>
    <property type="evidence" value="ECO:0007669"/>
    <property type="project" value="InterPro"/>
</dbReference>
<accession>W7QUI6</accession>
<evidence type="ECO:0000256" key="9">
    <source>
        <dbReference type="ARBA" id="ARBA00023163"/>
    </source>
</evidence>
<keyword evidence="5" id="KW-0067">ATP-binding</keyword>
<dbReference type="PANTHER" id="PTHR32071">
    <property type="entry name" value="TRANSCRIPTIONAL REGULATORY PROTEIN"/>
    <property type="match status" value="1"/>
</dbReference>
<dbReference type="InterPro" id="IPR009057">
    <property type="entry name" value="Homeodomain-like_sf"/>
</dbReference>
<evidence type="ECO:0000313" key="12">
    <source>
        <dbReference type="EMBL" id="EWH09070.1"/>
    </source>
</evidence>
<dbReference type="Pfam" id="PF18024">
    <property type="entry name" value="HTH_50"/>
    <property type="match status" value="1"/>
</dbReference>
<dbReference type="PANTHER" id="PTHR32071:SF3">
    <property type="entry name" value="HTH-TYPE TRANSCRIPTIONAL REGULATORY PROTEIN TYRR"/>
    <property type="match status" value="1"/>
</dbReference>
<dbReference type="PROSITE" id="PS50045">
    <property type="entry name" value="SIGMA54_INTERACT_4"/>
    <property type="match status" value="1"/>
</dbReference>
<dbReference type="Gene3D" id="1.10.8.60">
    <property type="match status" value="1"/>
</dbReference>
<evidence type="ECO:0000313" key="13">
    <source>
        <dbReference type="Proteomes" id="UP000019276"/>
    </source>
</evidence>
<keyword evidence="8" id="KW-0010">Activator</keyword>
<dbReference type="InterPro" id="IPR002078">
    <property type="entry name" value="Sigma_54_int"/>
</dbReference>
<dbReference type="RefSeq" id="WP_035015532.1">
    <property type="nucleotide sequence ID" value="NZ_ARZY01000030.1"/>
</dbReference>
<dbReference type="SUPFAM" id="SSF55021">
    <property type="entry name" value="ACT-like"/>
    <property type="match status" value="1"/>
</dbReference>
<dbReference type="eggNOG" id="COG3283">
    <property type="taxonomic scope" value="Bacteria"/>
</dbReference>
<evidence type="ECO:0000259" key="11">
    <source>
        <dbReference type="PROSITE" id="PS51671"/>
    </source>
</evidence>
<keyword evidence="3" id="KW-0678">Repressor</keyword>
<dbReference type="NCBIfam" id="TIGR04381">
    <property type="entry name" value="HTH_TypR"/>
    <property type="match status" value="1"/>
</dbReference>
<keyword evidence="6" id="KW-0805">Transcription regulation</keyword>
<dbReference type="PROSITE" id="PS51671">
    <property type="entry name" value="ACT"/>
    <property type="match status" value="1"/>
</dbReference>
<keyword evidence="7" id="KW-0238">DNA-binding</keyword>
<gene>
    <name evidence="12" type="ORF">DS2_14399</name>
</gene>
<keyword evidence="9" id="KW-0804">Transcription</keyword>
<evidence type="ECO:0000256" key="7">
    <source>
        <dbReference type="ARBA" id="ARBA00023125"/>
    </source>
</evidence>
<evidence type="ECO:0000256" key="1">
    <source>
        <dbReference type="ARBA" id="ARBA00004496"/>
    </source>
</evidence>
<dbReference type="Gene3D" id="3.40.50.300">
    <property type="entry name" value="P-loop containing nucleotide triphosphate hydrolases"/>
    <property type="match status" value="1"/>
</dbReference>
<dbReference type="SUPFAM" id="SSF52540">
    <property type="entry name" value="P-loop containing nucleoside triphosphate hydrolases"/>
    <property type="match status" value="1"/>
</dbReference>
<dbReference type="EMBL" id="ARZY01000030">
    <property type="protein sequence ID" value="EWH09070.1"/>
    <property type="molecule type" value="Genomic_DNA"/>
</dbReference>
<evidence type="ECO:0000256" key="4">
    <source>
        <dbReference type="ARBA" id="ARBA00022741"/>
    </source>
</evidence>
<proteinExistence type="predicted"/>